<evidence type="ECO:0000313" key="1">
    <source>
        <dbReference type="EMBL" id="KAF5725677.1"/>
    </source>
</evidence>
<accession>A0A7J7BVM6</accession>
<dbReference type="EMBL" id="JAAARO010000023">
    <property type="protein sequence ID" value="KAF5725677.1"/>
    <property type="molecule type" value="Genomic_DNA"/>
</dbReference>
<protein>
    <submittedName>
        <fullName evidence="1">Uncharacterized protein</fullName>
    </submittedName>
</protein>
<organism evidence="1 2">
    <name type="scientific">Tripterygium wilfordii</name>
    <name type="common">Thunder God vine</name>
    <dbReference type="NCBI Taxonomy" id="458696"/>
    <lineage>
        <taxon>Eukaryota</taxon>
        <taxon>Viridiplantae</taxon>
        <taxon>Streptophyta</taxon>
        <taxon>Embryophyta</taxon>
        <taxon>Tracheophyta</taxon>
        <taxon>Spermatophyta</taxon>
        <taxon>Magnoliopsida</taxon>
        <taxon>eudicotyledons</taxon>
        <taxon>Gunneridae</taxon>
        <taxon>Pentapetalae</taxon>
        <taxon>rosids</taxon>
        <taxon>fabids</taxon>
        <taxon>Celastrales</taxon>
        <taxon>Celastraceae</taxon>
        <taxon>Tripterygium</taxon>
    </lineage>
</organism>
<reference evidence="1 2" key="1">
    <citation type="journal article" date="2020" name="Nat. Commun.">
        <title>Genome of Tripterygium wilfordii and identification of cytochrome P450 involved in triptolide biosynthesis.</title>
        <authorList>
            <person name="Tu L."/>
            <person name="Su P."/>
            <person name="Zhang Z."/>
            <person name="Gao L."/>
            <person name="Wang J."/>
            <person name="Hu T."/>
            <person name="Zhou J."/>
            <person name="Zhang Y."/>
            <person name="Zhao Y."/>
            <person name="Liu Y."/>
            <person name="Song Y."/>
            <person name="Tong Y."/>
            <person name="Lu Y."/>
            <person name="Yang J."/>
            <person name="Xu C."/>
            <person name="Jia M."/>
            <person name="Peters R.J."/>
            <person name="Huang L."/>
            <person name="Gao W."/>
        </authorList>
    </citation>
    <scope>NUCLEOTIDE SEQUENCE [LARGE SCALE GENOMIC DNA]</scope>
    <source>
        <strain evidence="2">cv. XIE 37</strain>
        <tissue evidence="1">Leaf</tissue>
    </source>
</reference>
<dbReference type="Proteomes" id="UP000593562">
    <property type="component" value="Unassembled WGS sequence"/>
</dbReference>
<dbReference type="InParanoid" id="A0A7J7BVM6"/>
<comment type="caution">
    <text evidence="1">The sequence shown here is derived from an EMBL/GenBank/DDBJ whole genome shotgun (WGS) entry which is preliminary data.</text>
</comment>
<gene>
    <name evidence="1" type="ORF">HS088_TW23G00404</name>
</gene>
<name>A0A7J7BVM6_TRIWF</name>
<evidence type="ECO:0000313" key="2">
    <source>
        <dbReference type="Proteomes" id="UP000593562"/>
    </source>
</evidence>
<keyword evidence="2" id="KW-1185">Reference proteome</keyword>
<proteinExistence type="predicted"/>
<dbReference type="AlphaFoldDB" id="A0A7J7BVM6"/>
<sequence length="84" mass="9467">MVGNNLPTLEGSSSHAVGGYYWGIRLSDLDPVPLYIDMIPQVEINMEKEAANAGEEWPSAYNLVYDLKQLLQNDVRLAEKSRDR</sequence>